<evidence type="ECO:0008006" key="3">
    <source>
        <dbReference type="Google" id="ProtNLM"/>
    </source>
</evidence>
<proteinExistence type="predicted"/>
<protein>
    <recommendedName>
        <fullName evidence="3">Rieske [2Fe-2S] domain-containing protein</fullName>
    </recommendedName>
</protein>
<sequence>MSMSGAQVPGDMLQCQVLRCQRRATRSFVVEDEIWGLAEVAVCKHHGAVLDSGYSYSYNHEDNVIYMGRDLRSPEPGGSGA</sequence>
<gene>
    <name evidence="1" type="ORF">GCM10022236_53480</name>
</gene>
<comment type="caution">
    <text evidence="1">The sequence shown here is derived from an EMBL/GenBank/DDBJ whole genome shotgun (WGS) entry which is preliminary data.</text>
</comment>
<name>A0ABP7B022_9ACTN</name>
<accession>A0ABP7B022</accession>
<evidence type="ECO:0000313" key="2">
    <source>
        <dbReference type="Proteomes" id="UP001501490"/>
    </source>
</evidence>
<reference evidence="2" key="1">
    <citation type="journal article" date="2019" name="Int. J. Syst. Evol. Microbiol.">
        <title>The Global Catalogue of Microorganisms (GCM) 10K type strain sequencing project: providing services to taxonomists for standard genome sequencing and annotation.</title>
        <authorList>
            <consortium name="The Broad Institute Genomics Platform"/>
            <consortium name="The Broad Institute Genome Sequencing Center for Infectious Disease"/>
            <person name="Wu L."/>
            <person name="Ma J."/>
        </authorList>
    </citation>
    <scope>NUCLEOTIDE SEQUENCE [LARGE SCALE GENOMIC DNA]</scope>
    <source>
        <strain evidence="2">JCM 16929</strain>
    </source>
</reference>
<dbReference type="EMBL" id="BAABAB010000058">
    <property type="protein sequence ID" value="GAA3644133.1"/>
    <property type="molecule type" value="Genomic_DNA"/>
</dbReference>
<evidence type="ECO:0000313" key="1">
    <source>
        <dbReference type="EMBL" id="GAA3644133.1"/>
    </source>
</evidence>
<dbReference type="Proteomes" id="UP001501490">
    <property type="component" value="Unassembled WGS sequence"/>
</dbReference>
<organism evidence="1 2">
    <name type="scientific">Microlunatus ginsengisoli</name>
    <dbReference type="NCBI Taxonomy" id="363863"/>
    <lineage>
        <taxon>Bacteria</taxon>
        <taxon>Bacillati</taxon>
        <taxon>Actinomycetota</taxon>
        <taxon>Actinomycetes</taxon>
        <taxon>Propionibacteriales</taxon>
        <taxon>Propionibacteriaceae</taxon>
        <taxon>Microlunatus</taxon>
    </lineage>
</organism>
<keyword evidence="2" id="KW-1185">Reference proteome</keyword>